<feature type="domain" description="SnoaL-like" evidence="1">
    <location>
        <begin position="12"/>
        <end position="111"/>
    </location>
</feature>
<dbReference type="Proteomes" id="UP001163115">
    <property type="component" value="Chromosome"/>
</dbReference>
<reference evidence="2" key="1">
    <citation type="submission" date="2022-11" db="EMBL/GenBank/DDBJ databases">
        <title>Lacrimispora xylanolytica sy1, complete genome.</title>
        <authorList>
            <person name="Choi S."/>
        </authorList>
    </citation>
    <scope>NUCLEOTIDE SEQUENCE</scope>
    <source>
        <strain evidence="2">Sy1</strain>
    </source>
</reference>
<accession>A0ABY7AEQ7</accession>
<dbReference type="InterPro" id="IPR032710">
    <property type="entry name" value="NTF2-like_dom_sf"/>
</dbReference>
<sequence>MTNYKNKLPKAVEMHFQATNTDDPETFLSIFAEHAVVMDAGNEYHGKPAIKEWCEREYFGVHLRLEVINAVQVAKEIVVTAKCDGDYNKAGLPDPLFLDFHFSMDGDKIARLCNVISSNSRAIPLPQPVAAFYYASDIFDEGLLSGCFAEDVIMIDEGKTYYGPKAVSKYILEANRSANVMTEIINCIEKSGETVVTAIISGDFDGSPVPLDFHFTLNEDKIKKLDIMVAGE</sequence>
<gene>
    <name evidence="2" type="ORF">OW255_06780</name>
</gene>
<keyword evidence="3" id="KW-1185">Reference proteome</keyword>
<name>A0ABY7AEQ7_9FIRM</name>
<organism evidence="2 3">
    <name type="scientific">Lacrimispora xylanolytica</name>
    <dbReference type="NCBI Taxonomy" id="29375"/>
    <lineage>
        <taxon>Bacteria</taxon>
        <taxon>Bacillati</taxon>
        <taxon>Bacillota</taxon>
        <taxon>Clostridia</taxon>
        <taxon>Lachnospirales</taxon>
        <taxon>Lachnospiraceae</taxon>
        <taxon>Lacrimispora</taxon>
    </lineage>
</organism>
<dbReference type="RefSeq" id="WP_268116097.1">
    <property type="nucleotide sequence ID" value="NZ_CP113524.1"/>
</dbReference>
<evidence type="ECO:0000259" key="1">
    <source>
        <dbReference type="Pfam" id="PF12680"/>
    </source>
</evidence>
<dbReference type="EMBL" id="CP113524">
    <property type="protein sequence ID" value="WAJ25205.1"/>
    <property type="molecule type" value="Genomic_DNA"/>
</dbReference>
<dbReference type="Gene3D" id="3.10.450.50">
    <property type="match status" value="2"/>
</dbReference>
<dbReference type="SUPFAM" id="SSF54427">
    <property type="entry name" value="NTF2-like"/>
    <property type="match status" value="2"/>
</dbReference>
<evidence type="ECO:0000313" key="2">
    <source>
        <dbReference type="EMBL" id="WAJ25205.1"/>
    </source>
</evidence>
<protein>
    <submittedName>
        <fullName evidence="2">Nuclear transport factor 2 family protein</fullName>
    </submittedName>
</protein>
<dbReference type="Pfam" id="PF12680">
    <property type="entry name" value="SnoaL_2"/>
    <property type="match status" value="1"/>
</dbReference>
<evidence type="ECO:0000313" key="3">
    <source>
        <dbReference type="Proteomes" id="UP001163115"/>
    </source>
</evidence>
<dbReference type="InterPro" id="IPR037401">
    <property type="entry name" value="SnoaL-like"/>
</dbReference>
<proteinExistence type="predicted"/>